<comment type="similarity">
    <text evidence="1">Belongs to the GSP E family.</text>
</comment>
<dbReference type="SUPFAM" id="SSF52540">
    <property type="entry name" value="P-loop containing nucleoside triphosphate hydrolases"/>
    <property type="match status" value="1"/>
</dbReference>
<dbReference type="Gene3D" id="3.30.300.160">
    <property type="entry name" value="Type II secretion system, protein E, N-terminal domain"/>
    <property type="match status" value="1"/>
</dbReference>
<dbReference type="Pfam" id="PF05157">
    <property type="entry name" value="MshEN"/>
    <property type="match status" value="1"/>
</dbReference>
<dbReference type="STRING" id="1246995.AFR_05995"/>
<dbReference type="Gene3D" id="3.30.450.90">
    <property type="match status" value="1"/>
</dbReference>
<dbReference type="RefSeq" id="WP_023359019.1">
    <property type="nucleotide sequence ID" value="NC_022657.1"/>
</dbReference>
<dbReference type="InterPro" id="IPR007831">
    <property type="entry name" value="T2SS_GspE_N"/>
</dbReference>
<protein>
    <submittedName>
        <fullName evidence="5">Type II secretion system protein E</fullName>
    </submittedName>
</protein>
<dbReference type="Pfam" id="PF00437">
    <property type="entry name" value="T2SSE"/>
    <property type="match status" value="1"/>
</dbReference>
<dbReference type="Gene3D" id="3.40.50.300">
    <property type="entry name" value="P-loop containing nucleotide triphosphate hydrolases"/>
    <property type="match status" value="1"/>
</dbReference>
<dbReference type="SUPFAM" id="SSF160246">
    <property type="entry name" value="EspE N-terminal domain-like"/>
    <property type="match status" value="1"/>
</dbReference>
<sequence>MDQTFRPLLDALKQIGIDPVAVDAAADEAQRSGRSVRAVLINDQVVTEEQLTSAAATAFGINTLDLVGFSPDPAALKRIPLPVVLRHRVLGLSMSDGELVVGVTDPGDVVALDDIRASTGMTIRPVVVARSEVRRIIERLQREDSDLGDLADQNLDDLPMAAQATSSDDAPIVRYVNNLIEQAVQNRASDLHLEPTEDEMRVRYRIDGVLHELDTVPRGVMAALTSRLKIMSGVDITEKRIPQNGRITVLIRDRQVDLRTATLPTVWGEKIVLRVLDTGGIDLDLAKLGFTQHNLTRFAESFTKPHGMLLVTGPTGSGKSTTLYATLGRISKPEINVITVEDPVEYRLRGVNQVQVNAKAGLTFAAVLPAILRSDPDVVLIGEIRDGNTAQIAVEASLTGHLVLSTLHTNDAPGAVTRLTEMGIEPFLVGSSLDCVLAQRLARRLCDWCKEAYLPTEEELEGARWPLHDLKIPEALYRPVGCRNCANTGYRGRIALHEVMPISPEIESLTIRRASSNEIREVALAQGMYELRSDGLAKAAGGLTSIREVSRVAI</sequence>
<dbReference type="PROSITE" id="PS00662">
    <property type="entry name" value="T2SP_E"/>
    <property type="match status" value="1"/>
</dbReference>
<reference evidence="5 6" key="1">
    <citation type="journal article" date="2014" name="J. Biotechnol.">
        <title>Complete genome sequence of the actinobacterium Actinoplanes friuliensis HAG 010964, producer of the lipopeptide antibiotic friulimycin.</title>
        <authorList>
            <person name="Ruckert C."/>
            <person name="Szczepanowski R."/>
            <person name="Albersmeier A."/>
            <person name="Goesmann A."/>
            <person name="Fischer N."/>
            <person name="Steinkamper A."/>
            <person name="Puhler A."/>
            <person name="Biener R."/>
            <person name="Schwartz D."/>
            <person name="Kalinowski J."/>
        </authorList>
    </citation>
    <scope>NUCLEOTIDE SEQUENCE [LARGE SCALE GENOMIC DNA]</scope>
    <source>
        <strain evidence="5 6">DSM 7358</strain>
    </source>
</reference>
<evidence type="ECO:0000259" key="4">
    <source>
        <dbReference type="PROSITE" id="PS00662"/>
    </source>
</evidence>
<dbReference type="InterPro" id="IPR027417">
    <property type="entry name" value="P-loop_NTPase"/>
</dbReference>
<dbReference type="InterPro" id="IPR037257">
    <property type="entry name" value="T2SS_E_N_sf"/>
</dbReference>
<dbReference type="Proteomes" id="UP000017746">
    <property type="component" value="Chromosome"/>
</dbReference>
<name>U5VR88_9ACTN</name>
<dbReference type="FunFam" id="3.40.50.300:FF:000398">
    <property type="entry name" value="Type IV pilus assembly ATPase PilB"/>
    <property type="match status" value="1"/>
</dbReference>
<keyword evidence="6" id="KW-1185">Reference proteome</keyword>
<dbReference type="KEGG" id="afs:AFR_05995"/>
<evidence type="ECO:0000313" key="5">
    <source>
        <dbReference type="EMBL" id="AGZ39488.1"/>
    </source>
</evidence>
<dbReference type="PANTHER" id="PTHR30258">
    <property type="entry name" value="TYPE II SECRETION SYSTEM PROTEIN GSPE-RELATED"/>
    <property type="match status" value="1"/>
</dbReference>
<dbReference type="CDD" id="cd01129">
    <property type="entry name" value="PulE-GspE-like"/>
    <property type="match status" value="1"/>
</dbReference>
<dbReference type="FunFam" id="3.30.450.90:FF:000001">
    <property type="entry name" value="Type II secretion system ATPase GspE"/>
    <property type="match status" value="1"/>
</dbReference>
<dbReference type="InterPro" id="IPR003593">
    <property type="entry name" value="AAA+_ATPase"/>
</dbReference>
<evidence type="ECO:0000256" key="2">
    <source>
        <dbReference type="ARBA" id="ARBA00022741"/>
    </source>
</evidence>
<organism evidence="5 6">
    <name type="scientific">Actinoplanes friuliensis DSM 7358</name>
    <dbReference type="NCBI Taxonomy" id="1246995"/>
    <lineage>
        <taxon>Bacteria</taxon>
        <taxon>Bacillati</taxon>
        <taxon>Actinomycetota</taxon>
        <taxon>Actinomycetes</taxon>
        <taxon>Micromonosporales</taxon>
        <taxon>Micromonosporaceae</taxon>
        <taxon>Actinoplanes</taxon>
    </lineage>
</organism>
<dbReference type="OrthoDB" id="9805147at2"/>
<proteinExistence type="inferred from homology"/>
<feature type="domain" description="Bacterial type II secretion system protein E" evidence="4">
    <location>
        <begin position="372"/>
        <end position="386"/>
    </location>
</feature>
<dbReference type="HOGENOM" id="CLU_013446_10_1_11"/>
<dbReference type="AlphaFoldDB" id="U5VR88"/>
<keyword evidence="2" id="KW-0547">Nucleotide-binding</keyword>
<gene>
    <name evidence="5" type="ORF">AFR_05995</name>
</gene>
<dbReference type="eggNOG" id="COG2804">
    <property type="taxonomic scope" value="Bacteria"/>
</dbReference>
<evidence type="ECO:0000256" key="3">
    <source>
        <dbReference type="ARBA" id="ARBA00022840"/>
    </source>
</evidence>
<accession>U5VR88</accession>
<evidence type="ECO:0000313" key="6">
    <source>
        <dbReference type="Proteomes" id="UP000017746"/>
    </source>
</evidence>
<dbReference type="GO" id="GO:0005886">
    <property type="term" value="C:plasma membrane"/>
    <property type="evidence" value="ECO:0007669"/>
    <property type="project" value="TreeGrafter"/>
</dbReference>
<dbReference type="PATRIC" id="fig|1246995.3.peg.1218"/>
<dbReference type="GO" id="GO:0005524">
    <property type="term" value="F:ATP binding"/>
    <property type="evidence" value="ECO:0007669"/>
    <property type="project" value="UniProtKB-KW"/>
</dbReference>
<keyword evidence="3" id="KW-0067">ATP-binding</keyword>
<evidence type="ECO:0000256" key="1">
    <source>
        <dbReference type="ARBA" id="ARBA00006611"/>
    </source>
</evidence>
<dbReference type="InterPro" id="IPR001482">
    <property type="entry name" value="T2SS/T4SS_dom"/>
</dbReference>
<dbReference type="GO" id="GO:0016887">
    <property type="term" value="F:ATP hydrolysis activity"/>
    <property type="evidence" value="ECO:0007669"/>
    <property type="project" value="TreeGrafter"/>
</dbReference>
<dbReference type="SMART" id="SM00382">
    <property type="entry name" value="AAA"/>
    <property type="match status" value="1"/>
</dbReference>
<dbReference type="PANTHER" id="PTHR30258:SF1">
    <property type="entry name" value="PROTEIN TRANSPORT PROTEIN HOFB HOMOLOG"/>
    <property type="match status" value="1"/>
</dbReference>
<dbReference type="EMBL" id="CP006272">
    <property type="protein sequence ID" value="AGZ39488.1"/>
    <property type="molecule type" value="Genomic_DNA"/>
</dbReference>